<organism evidence="2 3">
    <name type="scientific">Donghicola tyrosinivorans</name>
    <dbReference type="NCBI Taxonomy" id="1652492"/>
    <lineage>
        <taxon>Bacteria</taxon>
        <taxon>Pseudomonadati</taxon>
        <taxon>Pseudomonadota</taxon>
        <taxon>Alphaproteobacteria</taxon>
        <taxon>Rhodobacterales</taxon>
        <taxon>Roseobacteraceae</taxon>
        <taxon>Donghicola</taxon>
    </lineage>
</organism>
<feature type="compositionally biased region" description="Polar residues" evidence="1">
    <location>
        <begin position="150"/>
        <end position="159"/>
    </location>
</feature>
<evidence type="ECO:0000313" key="3">
    <source>
        <dbReference type="Proteomes" id="UP000238392"/>
    </source>
</evidence>
<proteinExistence type="predicted"/>
<dbReference type="AlphaFoldDB" id="A0A2T0W8Q3"/>
<gene>
    <name evidence="2" type="ORF">CLV74_1371</name>
</gene>
<comment type="caution">
    <text evidence="2">The sequence shown here is derived from an EMBL/GenBank/DDBJ whole genome shotgun (WGS) entry which is preliminary data.</text>
</comment>
<evidence type="ECO:0000256" key="1">
    <source>
        <dbReference type="SAM" id="MobiDB-lite"/>
    </source>
</evidence>
<keyword evidence="3" id="KW-1185">Reference proteome</keyword>
<dbReference type="OrthoDB" id="9868409at2"/>
<accession>A0A2T0W8Q3</accession>
<protein>
    <submittedName>
        <fullName evidence="2">Uncharacterized protein</fullName>
    </submittedName>
</protein>
<sequence length="175" mass="19552">MKINLNKEHAVEAMLKTVNGKAKNFTITTSSHLKSYYVELAEKKLAEVLPKAAWTGATVECRPEGPSSMSYRYSAKSTRCVLKRGAKDWFLVRAEKDRVYPQSRKICDVTLTDKQALASIEHRKVLLVRDYGVSEEVLYSRDIPVPVAANDNSAPSAATATDEHMPEHQQNAIET</sequence>
<name>A0A2T0W8Q3_9RHOB</name>
<dbReference type="Proteomes" id="UP000238392">
    <property type="component" value="Unassembled WGS sequence"/>
</dbReference>
<feature type="region of interest" description="Disordered" evidence="1">
    <location>
        <begin position="149"/>
        <end position="175"/>
    </location>
</feature>
<dbReference type="RefSeq" id="WP_106269017.1">
    <property type="nucleotide sequence ID" value="NZ_PVTQ01000037.1"/>
</dbReference>
<dbReference type="EMBL" id="PVTQ01000037">
    <property type="protein sequence ID" value="PRY82914.1"/>
    <property type="molecule type" value="Genomic_DNA"/>
</dbReference>
<evidence type="ECO:0000313" key="2">
    <source>
        <dbReference type="EMBL" id="PRY82914.1"/>
    </source>
</evidence>
<reference evidence="2 3" key="1">
    <citation type="submission" date="2018-03" db="EMBL/GenBank/DDBJ databases">
        <title>Genomic Encyclopedia of Archaeal and Bacterial Type Strains, Phase II (KMG-II): from individual species to whole genera.</title>
        <authorList>
            <person name="Goeker M."/>
        </authorList>
    </citation>
    <scope>NUCLEOTIDE SEQUENCE [LARGE SCALE GENOMIC DNA]</scope>
    <source>
        <strain evidence="2 3">DSM 100212</strain>
    </source>
</reference>